<dbReference type="AlphaFoldDB" id="A0A7S4A8R1"/>
<feature type="region of interest" description="Disordered" evidence="1">
    <location>
        <begin position="164"/>
        <end position="183"/>
    </location>
</feature>
<accession>A0A7S4A8R1</accession>
<name>A0A7S4A8R1_9STRA</name>
<dbReference type="SUPFAM" id="SSF52833">
    <property type="entry name" value="Thioredoxin-like"/>
    <property type="match status" value="1"/>
</dbReference>
<evidence type="ECO:0000313" key="2">
    <source>
        <dbReference type="EMBL" id="CAE0706733.1"/>
    </source>
</evidence>
<evidence type="ECO:0000256" key="1">
    <source>
        <dbReference type="SAM" id="MobiDB-lite"/>
    </source>
</evidence>
<evidence type="ECO:0000313" key="4">
    <source>
        <dbReference type="Proteomes" id="UP000789595"/>
    </source>
</evidence>
<dbReference type="OrthoDB" id="412254at2759"/>
<keyword evidence="4" id="KW-1185">Reference proteome</keyword>
<evidence type="ECO:0008006" key="5">
    <source>
        <dbReference type="Google" id="ProtNLM"/>
    </source>
</evidence>
<dbReference type="EMBL" id="HBIW01025719">
    <property type="protein sequence ID" value="CAE0706733.1"/>
    <property type="molecule type" value="Transcribed_RNA"/>
</dbReference>
<proteinExistence type="predicted"/>
<dbReference type="InterPro" id="IPR036249">
    <property type="entry name" value="Thioredoxin-like_sf"/>
</dbReference>
<protein>
    <recommendedName>
        <fullName evidence="5">Thioredoxin domain-containing protein</fullName>
    </recommendedName>
</protein>
<organism evidence="2">
    <name type="scientific">Pelagomonas calceolata</name>
    <dbReference type="NCBI Taxonomy" id="35677"/>
    <lineage>
        <taxon>Eukaryota</taxon>
        <taxon>Sar</taxon>
        <taxon>Stramenopiles</taxon>
        <taxon>Ochrophyta</taxon>
        <taxon>Pelagophyceae</taxon>
        <taxon>Pelagomonadales</taxon>
        <taxon>Pelagomonadaceae</taxon>
        <taxon>Pelagomonas</taxon>
    </lineage>
</organism>
<sequence>MRRLLALITTAHAIRLKQLNPLSYIWREEPYLIEFHAAGADQCDEMKPAMSAVEKELGTRILKWDVWSDPAAYKLMQFLDKGPDGRSKCGGLPFFYNRKTGKIVCGATTEKNLMNWATGLKHEMVLSPPPSAEQKRVQQRVTGREARIARQAFERKKKLVAEMQAKKRARGAAPAAAPTAAAQ</sequence>
<dbReference type="Proteomes" id="UP000789595">
    <property type="component" value="Unassembled WGS sequence"/>
</dbReference>
<reference evidence="2" key="1">
    <citation type="submission" date="2021-01" db="EMBL/GenBank/DDBJ databases">
        <authorList>
            <person name="Corre E."/>
            <person name="Pelletier E."/>
            <person name="Niang G."/>
            <person name="Scheremetjew M."/>
            <person name="Finn R."/>
            <person name="Kale V."/>
            <person name="Holt S."/>
            <person name="Cochrane G."/>
            <person name="Meng A."/>
            <person name="Brown T."/>
            <person name="Cohen L."/>
        </authorList>
    </citation>
    <scope>NUCLEOTIDE SEQUENCE</scope>
    <source>
        <strain evidence="2">CCMP1756</strain>
    </source>
</reference>
<gene>
    <name evidence="2" type="ORF">PCAL00307_LOCUS22184</name>
    <name evidence="3" type="ORF">PECAL_6P15930</name>
</gene>
<dbReference type="EMBL" id="CAKKNE010000006">
    <property type="protein sequence ID" value="CAH0379956.1"/>
    <property type="molecule type" value="Genomic_DNA"/>
</dbReference>
<reference evidence="3" key="2">
    <citation type="submission" date="2021-11" db="EMBL/GenBank/DDBJ databases">
        <authorList>
            <consortium name="Genoscope - CEA"/>
            <person name="William W."/>
        </authorList>
    </citation>
    <scope>NUCLEOTIDE SEQUENCE</scope>
</reference>
<feature type="compositionally biased region" description="Low complexity" evidence="1">
    <location>
        <begin position="171"/>
        <end position="183"/>
    </location>
</feature>
<evidence type="ECO:0000313" key="3">
    <source>
        <dbReference type="EMBL" id="CAH0379956.1"/>
    </source>
</evidence>